<sequence length="242" mass="26853">MFVLLHGHLLPPSPQQHLRGRPRYHQEHSRPLPSLPRHIHSDRSARRHIPPSTALTGPLYTLHPALWFPNGLCSSITESKHIKAVKEPWRRSSRFNALLQMLTTISRLDKVGTTSSYTAMVHGGAQPQLTVAAIINGDDEDEDDVVTHGPKSLSSMELAHTAARGYPKELDALAVYIHQPRFPAVLRRFLYEEIHGPPPVGIVALAQCPVFRGTIDVHHSAIARFYAPSDLCGAGGMYSERI</sequence>
<reference evidence="2" key="1">
    <citation type="submission" date="2023-03" db="EMBL/GenBank/DDBJ databases">
        <title>Massive genome expansion in bonnet fungi (Mycena s.s.) driven by repeated elements and novel gene families across ecological guilds.</title>
        <authorList>
            <consortium name="Lawrence Berkeley National Laboratory"/>
            <person name="Harder C.B."/>
            <person name="Miyauchi S."/>
            <person name="Viragh M."/>
            <person name="Kuo A."/>
            <person name="Thoen E."/>
            <person name="Andreopoulos B."/>
            <person name="Lu D."/>
            <person name="Skrede I."/>
            <person name="Drula E."/>
            <person name="Henrissat B."/>
            <person name="Morin E."/>
            <person name="Kohler A."/>
            <person name="Barry K."/>
            <person name="LaButti K."/>
            <person name="Morin E."/>
            <person name="Salamov A."/>
            <person name="Lipzen A."/>
            <person name="Mereny Z."/>
            <person name="Hegedus B."/>
            <person name="Baldrian P."/>
            <person name="Stursova M."/>
            <person name="Weitz H."/>
            <person name="Taylor A."/>
            <person name="Grigoriev I.V."/>
            <person name="Nagy L.G."/>
            <person name="Martin F."/>
            <person name="Kauserud H."/>
        </authorList>
    </citation>
    <scope>NUCLEOTIDE SEQUENCE</scope>
    <source>
        <strain evidence="2">CBHHK067</strain>
    </source>
</reference>
<protein>
    <submittedName>
        <fullName evidence="2">Uncharacterized protein</fullName>
    </submittedName>
</protein>
<feature type="region of interest" description="Disordered" evidence="1">
    <location>
        <begin position="13"/>
        <end position="52"/>
    </location>
</feature>
<gene>
    <name evidence="2" type="ORF">B0H17DRAFT_109703</name>
</gene>
<accession>A0AAD7D4H7</accession>
<dbReference type="EMBL" id="JARKIE010000135">
    <property type="protein sequence ID" value="KAJ7678406.1"/>
    <property type="molecule type" value="Genomic_DNA"/>
</dbReference>
<evidence type="ECO:0000313" key="3">
    <source>
        <dbReference type="Proteomes" id="UP001221757"/>
    </source>
</evidence>
<dbReference type="AlphaFoldDB" id="A0AAD7D4H7"/>
<name>A0AAD7D4H7_MYCRO</name>
<keyword evidence="3" id="KW-1185">Reference proteome</keyword>
<organism evidence="2 3">
    <name type="scientific">Mycena rosella</name>
    <name type="common">Pink bonnet</name>
    <name type="synonym">Agaricus rosellus</name>
    <dbReference type="NCBI Taxonomy" id="1033263"/>
    <lineage>
        <taxon>Eukaryota</taxon>
        <taxon>Fungi</taxon>
        <taxon>Dikarya</taxon>
        <taxon>Basidiomycota</taxon>
        <taxon>Agaricomycotina</taxon>
        <taxon>Agaricomycetes</taxon>
        <taxon>Agaricomycetidae</taxon>
        <taxon>Agaricales</taxon>
        <taxon>Marasmiineae</taxon>
        <taxon>Mycenaceae</taxon>
        <taxon>Mycena</taxon>
    </lineage>
</organism>
<evidence type="ECO:0000256" key="1">
    <source>
        <dbReference type="SAM" id="MobiDB-lite"/>
    </source>
</evidence>
<evidence type="ECO:0000313" key="2">
    <source>
        <dbReference type="EMBL" id="KAJ7678406.1"/>
    </source>
</evidence>
<comment type="caution">
    <text evidence="2">The sequence shown here is derived from an EMBL/GenBank/DDBJ whole genome shotgun (WGS) entry which is preliminary data.</text>
</comment>
<dbReference type="Proteomes" id="UP001221757">
    <property type="component" value="Unassembled WGS sequence"/>
</dbReference>
<proteinExistence type="predicted"/>